<accession>A0A6N7Z317</accession>
<dbReference type="RefSeq" id="WP_312867759.1">
    <property type="nucleotide sequence ID" value="NZ_WMBA01000011.1"/>
</dbReference>
<organism evidence="3 4">
    <name type="scientific">Amycolatopsis pithecellobii</name>
    <dbReference type="NCBI Taxonomy" id="664692"/>
    <lineage>
        <taxon>Bacteria</taxon>
        <taxon>Bacillati</taxon>
        <taxon>Actinomycetota</taxon>
        <taxon>Actinomycetes</taxon>
        <taxon>Pseudonocardiales</taxon>
        <taxon>Pseudonocardiaceae</taxon>
        <taxon>Amycolatopsis</taxon>
    </lineage>
</organism>
<dbReference type="AlphaFoldDB" id="A0A6N7Z317"/>
<dbReference type="SUPFAM" id="SSF53474">
    <property type="entry name" value="alpha/beta-Hydrolases"/>
    <property type="match status" value="1"/>
</dbReference>
<dbReference type="EMBL" id="WMBA01000011">
    <property type="protein sequence ID" value="MTD54334.1"/>
    <property type="molecule type" value="Genomic_DNA"/>
</dbReference>
<name>A0A6N7Z317_9PSEU</name>
<dbReference type="InterPro" id="IPR029058">
    <property type="entry name" value="AB_hydrolase_fold"/>
</dbReference>
<gene>
    <name evidence="3" type="ORF">GKO32_10145</name>
</gene>
<dbReference type="PANTHER" id="PTHR48081:SF8">
    <property type="entry name" value="ALPHA_BETA HYDROLASE FOLD-3 DOMAIN-CONTAINING PROTEIN-RELATED"/>
    <property type="match status" value="1"/>
</dbReference>
<dbReference type="InterPro" id="IPR050300">
    <property type="entry name" value="GDXG_lipolytic_enzyme"/>
</dbReference>
<sequence length="326" mass="33962">MGYGFDPELQPWIPMLPALDVRDLSAARTLMASAGESSAPYVLPDGVTMETTTVPGPAGEPDVPVLIFSPGSGPSRPAMVYLHGGGFVLGDANGDQELPATLAAGTGAVVVSVDYRLAPEHPFPAPIEDCYAVLQWVAGQAGELGIDPGRIGIGGVSAGGGLAAGTALLARDRGGPALCFQLLDIPELDDRLESASMQQFADTPLWNLPNAIESWRHYLGEPAADGEVSPYAAPARATDLSGVPPAYVSVCEFDPLRDEGIAYAQRLVQHGVATELHLYPGTFHGSRGLVPGASLSQRMHAELIDAARRGLAVRTARDNGQVVPAN</sequence>
<dbReference type="Proteomes" id="UP000440096">
    <property type="component" value="Unassembled WGS sequence"/>
</dbReference>
<reference evidence="3 4" key="1">
    <citation type="submission" date="2019-11" db="EMBL/GenBank/DDBJ databases">
        <title>Draft genome of Amycolatopsis RM579.</title>
        <authorList>
            <person name="Duangmal K."/>
            <person name="Mingma R."/>
        </authorList>
    </citation>
    <scope>NUCLEOTIDE SEQUENCE [LARGE SCALE GENOMIC DNA]</scope>
    <source>
        <strain evidence="3 4">RM579</strain>
    </source>
</reference>
<dbReference type="Gene3D" id="3.40.50.1820">
    <property type="entry name" value="alpha/beta hydrolase"/>
    <property type="match status" value="1"/>
</dbReference>
<dbReference type="Pfam" id="PF07859">
    <property type="entry name" value="Abhydrolase_3"/>
    <property type="match status" value="1"/>
</dbReference>
<evidence type="ECO:0000259" key="2">
    <source>
        <dbReference type="Pfam" id="PF07859"/>
    </source>
</evidence>
<proteinExistence type="predicted"/>
<keyword evidence="4" id="KW-1185">Reference proteome</keyword>
<evidence type="ECO:0000313" key="4">
    <source>
        <dbReference type="Proteomes" id="UP000440096"/>
    </source>
</evidence>
<keyword evidence="1 3" id="KW-0378">Hydrolase</keyword>
<dbReference type="PANTHER" id="PTHR48081">
    <property type="entry name" value="AB HYDROLASE SUPERFAMILY PROTEIN C4A8.06C"/>
    <property type="match status" value="1"/>
</dbReference>
<evidence type="ECO:0000313" key="3">
    <source>
        <dbReference type="EMBL" id="MTD54334.1"/>
    </source>
</evidence>
<feature type="domain" description="Alpha/beta hydrolase fold-3" evidence="2">
    <location>
        <begin position="79"/>
        <end position="285"/>
    </location>
</feature>
<dbReference type="InterPro" id="IPR013094">
    <property type="entry name" value="AB_hydrolase_3"/>
</dbReference>
<comment type="caution">
    <text evidence="3">The sequence shown here is derived from an EMBL/GenBank/DDBJ whole genome shotgun (WGS) entry which is preliminary data.</text>
</comment>
<evidence type="ECO:0000256" key="1">
    <source>
        <dbReference type="ARBA" id="ARBA00022801"/>
    </source>
</evidence>
<dbReference type="GO" id="GO:0016787">
    <property type="term" value="F:hydrolase activity"/>
    <property type="evidence" value="ECO:0007669"/>
    <property type="project" value="UniProtKB-KW"/>
</dbReference>
<protein>
    <submittedName>
        <fullName evidence="3">Alpha/beta hydrolase fold domain-containing protein</fullName>
    </submittedName>
</protein>